<comment type="caution">
    <text evidence="1">The sequence shown here is derived from an EMBL/GenBank/DDBJ whole genome shotgun (WGS) entry which is preliminary data.</text>
</comment>
<dbReference type="EMBL" id="JABWDY010035417">
    <property type="protein sequence ID" value="KAF5182005.1"/>
    <property type="molecule type" value="Genomic_DNA"/>
</dbReference>
<dbReference type="Proteomes" id="UP000554482">
    <property type="component" value="Unassembled WGS sequence"/>
</dbReference>
<keyword evidence="2" id="KW-1185">Reference proteome</keyword>
<evidence type="ECO:0000313" key="2">
    <source>
        <dbReference type="Proteomes" id="UP000554482"/>
    </source>
</evidence>
<organism evidence="1 2">
    <name type="scientific">Thalictrum thalictroides</name>
    <name type="common">Rue-anemone</name>
    <name type="synonym">Anemone thalictroides</name>
    <dbReference type="NCBI Taxonomy" id="46969"/>
    <lineage>
        <taxon>Eukaryota</taxon>
        <taxon>Viridiplantae</taxon>
        <taxon>Streptophyta</taxon>
        <taxon>Embryophyta</taxon>
        <taxon>Tracheophyta</taxon>
        <taxon>Spermatophyta</taxon>
        <taxon>Magnoliopsida</taxon>
        <taxon>Ranunculales</taxon>
        <taxon>Ranunculaceae</taxon>
        <taxon>Thalictroideae</taxon>
        <taxon>Thalictrum</taxon>
    </lineage>
</organism>
<proteinExistence type="predicted"/>
<name>A0A7J6VCR5_THATH</name>
<dbReference type="AlphaFoldDB" id="A0A7J6VCR5"/>
<accession>A0A7J6VCR5</accession>
<protein>
    <submittedName>
        <fullName evidence="1">Uncharacterized protein</fullName>
    </submittedName>
</protein>
<sequence length="191" mass="21759">MILGFRCHQCRKRISPICPYLQDGPVDEVQLHEKVNPEVVCVKDVYVAHNIVGKNCPEGTIFSDEDTRVSLKEKDQEAEADLITKEKQISVPWQIGSRRKVMYETRVAAFDEISVSQLFGQTLSMSLDFQASVTTLLGIVKTHFNDISLVSMHLNVQENDVGPNCLKKIWYTLYRLFIFCNVVNVMIFTDG</sequence>
<reference evidence="1 2" key="1">
    <citation type="submission" date="2020-06" db="EMBL/GenBank/DDBJ databases">
        <title>Transcriptomic and genomic resources for Thalictrum thalictroides and T. hernandezii: Facilitating candidate gene discovery in an emerging model plant lineage.</title>
        <authorList>
            <person name="Arias T."/>
            <person name="Riano-Pachon D.M."/>
            <person name="Di Stilio V.S."/>
        </authorList>
    </citation>
    <scope>NUCLEOTIDE SEQUENCE [LARGE SCALE GENOMIC DNA]</scope>
    <source>
        <strain evidence="2">cv. WT478/WT964</strain>
        <tissue evidence="1">Leaves</tissue>
    </source>
</reference>
<evidence type="ECO:0000313" key="1">
    <source>
        <dbReference type="EMBL" id="KAF5182005.1"/>
    </source>
</evidence>
<gene>
    <name evidence="1" type="ORF">FRX31_028410</name>
</gene>